<keyword evidence="2" id="KW-0812">Transmembrane</keyword>
<reference evidence="3 4" key="1">
    <citation type="journal article" date="2010" name="Stand. Genomic Sci.">
        <title>Complete genome sequence of Cellulomonas flavigena type strain (134).</title>
        <authorList>
            <person name="Abt B."/>
            <person name="Foster B."/>
            <person name="Lapidus A."/>
            <person name="Clum A."/>
            <person name="Sun H."/>
            <person name="Pukall R."/>
            <person name="Lucas S."/>
            <person name="Glavina Del Rio T."/>
            <person name="Nolan M."/>
            <person name="Tice H."/>
            <person name="Cheng J.F."/>
            <person name="Pitluck S."/>
            <person name="Liolios K."/>
            <person name="Ivanova N."/>
            <person name="Mavromatis K."/>
            <person name="Ovchinnikova G."/>
            <person name="Pati A."/>
            <person name="Goodwin L."/>
            <person name="Chen A."/>
            <person name="Palaniappan K."/>
            <person name="Land M."/>
            <person name="Hauser L."/>
            <person name="Chang Y.J."/>
            <person name="Jeffries C.D."/>
            <person name="Rohde M."/>
            <person name="Goker M."/>
            <person name="Woyke T."/>
            <person name="Bristow J."/>
            <person name="Eisen J.A."/>
            <person name="Markowitz V."/>
            <person name="Hugenholtz P."/>
            <person name="Kyrpides N.C."/>
            <person name="Klenk H.P."/>
        </authorList>
    </citation>
    <scope>NUCLEOTIDE SEQUENCE [LARGE SCALE GENOMIC DNA]</scope>
    <source>
        <strain evidence="4">ATCC 482 / DSM 20109 / BCRC 11376 / JCM 18109 / NBRC 3775 / NCIMB 8073 / NRS 134</strain>
    </source>
</reference>
<evidence type="ECO:0000313" key="4">
    <source>
        <dbReference type="Proteomes" id="UP000000849"/>
    </source>
</evidence>
<keyword evidence="4" id="KW-1185">Reference proteome</keyword>
<organism evidence="3 4">
    <name type="scientific">Cellulomonas flavigena (strain ATCC 482 / DSM 20109 / BCRC 11376 / JCM 18109 / NBRC 3775 / NCIMB 8073 / NRS 134)</name>
    <dbReference type="NCBI Taxonomy" id="446466"/>
    <lineage>
        <taxon>Bacteria</taxon>
        <taxon>Bacillati</taxon>
        <taxon>Actinomycetota</taxon>
        <taxon>Actinomycetes</taxon>
        <taxon>Micrococcales</taxon>
        <taxon>Cellulomonadaceae</taxon>
        <taxon>Cellulomonas</taxon>
    </lineage>
</organism>
<feature type="transmembrane region" description="Helical" evidence="2">
    <location>
        <begin position="149"/>
        <end position="170"/>
    </location>
</feature>
<evidence type="ECO:0000256" key="1">
    <source>
        <dbReference type="SAM" id="MobiDB-lite"/>
    </source>
</evidence>
<feature type="transmembrane region" description="Helical" evidence="2">
    <location>
        <begin position="50"/>
        <end position="74"/>
    </location>
</feature>
<dbReference type="Pfam" id="PF19814">
    <property type="entry name" value="DUF6297"/>
    <property type="match status" value="1"/>
</dbReference>
<feature type="transmembrane region" description="Helical" evidence="2">
    <location>
        <begin position="94"/>
        <end position="112"/>
    </location>
</feature>
<proteinExistence type="predicted"/>
<dbReference type="InterPro" id="IPR046264">
    <property type="entry name" value="DUF6297"/>
</dbReference>
<dbReference type="AlphaFoldDB" id="D5UGU4"/>
<sequence length="544" mass="55366">MSREVAGSPPGAPAGDDPRVGDFDLGEVPTAREIRRFTARAARARAGAGVGALLTDVYTAVTSVAISVLIVLGVVQQLGASLPPAPPTHAPGGLSLPVLVVLLLLAGAGALLSTAGRLGPVGAEGPQASWWLPLPVDRRGLLRPAAARVPAVAALAGAVVVVVLDAGLLARGGAELVRAGLLGALLSAGVVLGAAVAQARVPRRRLALAGDAVLLAAPVLAALVVLSGRTPATLPSPSWLVVLLTALVAAALAVVVDRRLEHLPGRTLREGGSVATQAVGAVVSLDSRELGRALTGGAAPSVRRRVARLRTARGPATALVTADLVVLRRSLRHVVQVVVAVGLPVLATLVPQLASPAGVLVAVLVGGWMASSASAEGARWAEMAPVLDRLLPLDDRTVRRLRMVAPGLVALVWSLLTFTAVGRWQGATSDWLVLAVAAAPVWAAAAVRAAYRPAPRWDKPLVATPAGALPMGVLQVVARGPDLVAFCLLPLWVALGLGTVTTFMVTAQVALSTIAFAVASSTAEKGWMERLLEDQDAQRRGGAA</sequence>
<evidence type="ECO:0000313" key="3">
    <source>
        <dbReference type="EMBL" id="ADG75192.1"/>
    </source>
</evidence>
<feature type="compositionally biased region" description="Low complexity" evidence="1">
    <location>
        <begin position="1"/>
        <end position="15"/>
    </location>
</feature>
<feature type="transmembrane region" description="Helical" evidence="2">
    <location>
        <begin position="401"/>
        <end position="425"/>
    </location>
</feature>
<dbReference type="eggNOG" id="ENOG502ZAIR">
    <property type="taxonomic scope" value="Bacteria"/>
</dbReference>
<gene>
    <name evidence="3" type="ordered locus">Cfla_2302</name>
</gene>
<dbReference type="RefSeq" id="WP_013117526.1">
    <property type="nucleotide sequence ID" value="NC_014151.1"/>
</dbReference>
<evidence type="ECO:0000256" key="2">
    <source>
        <dbReference type="SAM" id="Phobius"/>
    </source>
</evidence>
<dbReference type="HOGENOM" id="CLU_524589_0_0_11"/>
<dbReference type="Proteomes" id="UP000000849">
    <property type="component" value="Chromosome"/>
</dbReference>
<dbReference type="KEGG" id="cfl:Cfla_2302"/>
<feature type="transmembrane region" description="Helical" evidence="2">
    <location>
        <begin position="206"/>
        <end position="226"/>
    </location>
</feature>
<dbReference type="EMBL" id="CP001964">
    <property type="protein sequence ID" value="ADG75192.1"/>
    <property type="molecule type" value="Genomic_DNA"/>
</dbReference>
<protein>
    <submittedName>
        <fullName evidence="3">Uncharacterized protein</fullName>
    </submittedName>
</protein>
<feature type="transmembrane region" description="Helical" evidence="2">
    <location>
        <begin position="238"/>
        <end position="256"/>
    </location>
</feature>
<feature type="transmembrane region" description="Helical" evidence="2">
    <location>
        <begin position="490"/>
        <end position="518"/>
    </location>
</feature>
<feature type="transmembrane region" description="Helical" evidence="2">
    <location>
        <begin position="176"/>
        <end position="197"/>
    </location>
</feature>
<feature type="region of interest" description="Disordered" evidence="1">
    <location>
        <begin position="1"/>
        <end position="23"/>
    </location>
</feature>
<name>D5UGU4_CELFN</name>
<keyword evidence="2" id="KW-1133">Transmembrane helix</keyword>
<dbReference type="STRING" id="446466.Cfla_2302"/>
<keyword evidence="2" id="KW-0472">Membrane</keyword>
<feature type="transmembrane region" description="Helical" evidence="2">
    <location>
        <begin position="431"/>
        <end position="449"/>
    </location>
</feature>
<accession>D5UGU4</accession>